<evidence type="ECO:0000256" key="2">
    <source>
        <dbReference type="SAM" id="MobiDB-lite"/>
    </source>
</evidence>
<feature type="compositionally biased region" description="Polar residues" evidence="2">
    <location>
        <begin position="720"/>
        <end position="736"/>
    </location>
</feature>
<feature type="domain" description="PH" evidence="3">
    <location>
        <begin position="368"/>
        <end position="466"/>
    </location>
</feature>
<dbReference type="GO" id="GO:0005829">
    <property type="term" value="C:cytosol"/>
    <property type="evidence" value="ECO:0007669"/>
    <property type="project" value="UniProtKB-ARBA"/>
</dbReference>
<dbReference type="Gene3D" id="2.30.29.30">
    <property type="entry name" value="Pleckstrin-homology domain (PH domain)/Phosphotyrosine-binding domain (PTB)"/>
    <property type="match status" value="1"/>
</dbReference>
<dbReference type="PROSITE" id="PS50010">
    <property type="entry name" value="DH_2"/>
    <property type="match status" value="1"/>
</dbReference>
<feature type="compositionally biased region" description="Basic and acidic residues" evidence="2">
    <location>
        <begin position="841"/>
        <end position="864"/>
    </location>
</feature>
<dbReference type="FunFam" id="1.20.900.10:FF:000019">
    <property type="entry name" value="Pleckstrin homology domain-containing family G member 1"/>
    <property type="match status" value="1"/>
</dbReference>
<sequence length="1274" mass="143058">MESQTLSVIESLQSSMPLCNSEHDQTNADLGPDCYSRLCEEPLDAETERPVSLVSTLSSDSSSRDSRSLFGSTITLPVSTTPPLPCGEDIDLELSPAEGQAGDHSPYTASTRNHWLERLESKGISSQWNKNNDVSNRKASPEIPHIHASPVVTSAMAPNPNLTYADRVVMELIETERMYVKDLSSIVEDYLAHIIDINNLPIQPEQVCALFGNIEDIYEFNSELLQSLDMCDNDPVAIAKCFVDKSEYFEIYTQYCTNYPNSVAALTECMRNKTLAKFFRDRQAALKRSLPLGSFLLKPVQRILKYHLLLQEIAKHFDPDEEGYEVVQEAIDTMTSVAWYINDMKRKHEHAVRVQEIQSLLINWKGPDLTTYGELVLEGTFHVLRAKNTRTLFLFERMLLITKKRGEHYVYKIHISCSTLMLLDSAKDPLLFSVIHFKHPKQPHTVQAKSVEEKRLWAHHIKRLILENHSTIVPQKAKDAMLDNSNYLGKHQYSPERLIKADSCQTEDFNLGRRKGRRRSEPSKQIMGNTKAALKDNHDTDVTEEKVVLKDQSETYLEVDEPVDVKETLTTQINMEERCPPDAVPQEEKSEQLEVSLSPDSPVASPQLETEPSESQETSRETVEEEEEAESDSSHFPVEETSAITNGELSEEEEVLDCGRILPSSMLDQASARAERFVASLSRRSSLVSEDLGSLACPSPTAECEVFQSPSACMDFEKQTQMMDSSSPEPQTNSELTPVHLSTPVGKSPLDALAEGERRSTLSKKDRLLIHKIRRYYEHAEHQDAAFSIKRRESLSYIPAGLVRHLSQQLNSVPQEQAVPVHKKSPSRNRPTSWSIFDLPGLEKCRSSESRRSGETQRAVEVRTRSQSVTDTSTAEEEFRPSAEILKVLQDMEIEEEGLGLGQEGLQDDDEKVDESSLEETEDTSSDAFDNQTADQSIQILKESEMCSASDSSSVSSPTTASPPAEVRSAVDTKPSKSPVSPEKCHFSHSKLPNIISFRSSMDEDQILQDMGKMKNKVFQLARQYSQRIKNNRPMVWQRNRDAANQQGCNSASAGHEEKVHPRRKGKLNLRLPLTTCDEMVIHEVHSPSPVQSPSSVSNCQLSVPCPQSPQSQAFHWPDVQGLCSKYTSPSSLSTGGRSCAALMSGCCRDRCNACSQKCSSSLDLHRALSNTDPDRHLLEDWPQRRRTPLQPLLCRWNSLDHMLGSVPLHEAQDLHTPAKNCCTGYNLHNWDRHFPEDDMDCAEKSGVLTLGKMSDSNIVKSLREKFQSLGTNS</sequence>
<dbReference type="SUPFAM" id="SSF50729">
    <property type="entry name" value="PH domain-like"/>
    <property type="match status" value="1"/>
</dbReference>
<gene>
    <name evidence="5" type="primary">PLEKHG3</name>
</gene>
<feature type="region of interest" description="Disordered" evidence="2">
    <location>
        <begin position="898"/>
        <end position="932"/>
    </location>
</feature>
<dbReference type="Pfam" id="PF00621">
    <property type="entry name" value="RhoGEF"/>
    <property type="match status" value="1"/>
</dbReference>
<dbReference type="InterPro" id="IPR043324">
    <property type="entry name" value="PH_PLEKHG1_G2_G3"/>
</dbReference>
<protein>
    <submittedName>
        <fullName evidence="5">Pleckstrin homology and RhoGEF domain containing G3</fullName>
    </submittedName>
</protein>
<feature type="region of interest" description="Disordered" evidence="2">
    <location>
        <begin position="945"/>
        <end position="986"/>
    </location>
</feature>
<dbReference type="Proteomes" id="UP000265120">
    <property type="component" value="Chromosome 1"/>
</dbReference>
<dbReference type="PROSITE" id="PS50003">
    <property type="entry name" value="PH_DOMAIN"/>
    <property type="match status" value="1"/>
</dbReference>
<feature type="region of interest" description="Disordered" evidence="2">
    <location>
        <begin position="572"/>
        <end position="652"/>
    </location>
</feature>
<reference evidence="5" key="2">
    <citation type="submission" date="2025-08" db="UniProtKB">
        <authorList>
            <consortium name="Ensembl"/>
        </authorList>
    </citation>
    <scope>IDENTIFICATION</scope>
</reference>
<dbReference type="GO" id="GO:0031267">
    <property type="term" value="F:small GTPase binding"/>
    <property type="evidence" value="ECO:0007669"/>
    <property type="project" value="TreeGrafter"/>
</dbReference>
<dbReference type="InterPro" id="IPR001849">
    <property type="entry name" value="PH_domain"/>
</dbReference>
<name>A0A3P8UAD1_CYNSE</name>
<evidence type="ECO:0000259" key="4">
    <source>
        <dbReference type="PROSITE" id="PS50010"/>
    </source>
</evidence>
<feature type="region of interest" description="Disordered" evidence="2">
    <location>
        <begin position="1046"/>
        <end position="1065"/>
    </location>
</feature>
<dbReference type="GO" id="GO:2000114">
    <property type="term" value="P:regulation of establishment of cell polarity"/>
    <property type="evidence" value="ECO:0007669"/>
    <property type="project" value="TreeGrafter"/>
</dbReference>
<reference evidence="5" key="3">
    <citation type="submission" date="2025-09" db="UniProtKB">
        <authorList>
            <consortium name="Ensembl"/>
        </authorList>
    </citation>
    <scope>IDENTIFICATION</scope>
</reference>
<dbReference type="SMART" id="SM00233">
    <property type="entry name" value="PH"/>
    <property type="match status" value="1"/>
</dbReference>
<dbReference type="STRING" id="244447.ENSCSEP00000000248"/>
<feature type="domain" description="DH" evidence="4">
    <location>
        <begin position="164"/>
        <end position="344"/>
    </location>
</feature>
<keyword evidence="1" id="KW-0597">Phosphoprotein</keyword>
<dbReference type="GeneTree" id="ENSGT00940000156521"/>
<dbReference type="SUPFAM" id="SSF48065">
    <property type="entry name" value="DBL homology domain (DH-domain)"/>
    <property type="match status" value="1"/>
</dbReference>
<dbReference type="InterPro" id="IPR000219">
    <property type="entry name" value="DH_dom"/>
</dbReference>
<dbReference type="InterPro" id="IPR011993">
    <property type="entry name" value="PH-like_dom_sf"/>
</dbReference>
<evidence type="ECO:0000256" key="1">
    <source>
        <dbReference type="ARBA" id="ARBA00022553"/>
    </source>
</evidence>
<dbReference type="InParanoid" id="A0A3P8UAD1"/>
<proteinExistence type="predicted"/>
<dbReference type="AlphaFoldDB" id="A0A3P8UAD1"/>
<dbReference type="InterPro" id="IPR055251">
    <property type="entry name" value="SOS1_NGEF_PH"/>
</dbReference>
<feature type="region of interest" description="Disordered" evidence="2">
    <location>
        <begin position="814"/>
        <end position="884"/>
    </location>
</feature>
<feature type="compositionally biased region" description="Low complexity" evidence="2">
    <location>
        <begin position="51"/>
        <end position="61"/>
    </location>
</feature>
<dbReference type="PANTHER" id="PTHR45924:SF4">
    <property type="entry name" value="PLECKSTRIN HOMOLOGY DOMAIN-CONTAINING FAMILY G MEMBER 3"/>
    <property type="match status" value="1"/>
</dbReference>
<feature type="region of interest" description="Disordered" evidence="2">
    <location>
        <begin position="509"/>
        <end position="529"/>
    </location>
</feature>
<dbReference type="InterPro" id="IPR035899">
    <property type="entry name" value="DBL_dom_sf"/>
</dbReference>
<dbReference type="Pfam" id="PF22697">
    <property type="entry name" value="SOS1_NGEF_PH"/>
    <property type="match status" value="1"/>
</dbReference>
<reference evidence="5 6" key="1">
    <citation type="journal article" date="2014" name="Nat. Genet.">
        <title>Whole-genome sequence of a flatfish provides insights into ZW sex chromosome evolution and adaptation to a benthic lifestyle.</title>
        <authorList>
            <person name="Chen S."/>
            <person name="Zhang G."/>
            <person name="Shao C."/>
            <person name="Huang Q."/>
            <person name="Liu G."/>
            <person name="Zhang P."/>
            <person name="Song W."/>
            <person name="An N."/>
            <person name="Chalopin D."/>
            <person name="Volff J.N."/>
            <person name="Hong Y."/>
            <person name="Li Q."/>
            <person name="Sha Z."/>
            <person name="Zhou H."/>
            <person name="Xie M."/>
            <person name="Yu Q."/>
            <person name="Liu Y."/>
            <person name="Xiang H."/>
            <person name="Wang N."/>
            <person name="Wu K."/>
            <person name="Yang C."/>
            <person name="Zhou Q."/>
            <person name="Liao X."/>
            <person name="Yang L."/>
            <person name="Hu Q."/>
            <person name="Zhang J."/>
            <person name="Meng L."/>
            <person name="Jin L."/>
            <person name="Tian Y."/>
            <person name="Lian J."/>
            <person name="Yang J."/>
            <person name="Miao G."/>
            <person name="Liu S."/>
            <person name="Liang Z."/>
            <person name="Yan F."/>
            <person name="Li Y."/>
            <person name="Sun B."/>
            <person name="Zhang H."/>
            <person name="Zhang J."/>
            <person name="Zhu Y."/>
            <person name="Du M."/>
            <person name="Zhao Y."/>
            <person name="Schartl M."/>
            <person name="Tang Q."/>
            <person name="Wang J."/>
        </authorList>
    </citation>
    <scope>NUCLEOTIDE SEQUENCE</scope>
</reference>
<dbReference type="GO" id="GO:0005085">
    <property type="term" value="F:guanyl-nucleotide exchange factor activity"/>
    <property type="evidence" value="ECO:0007669"/>
    <property type="project" value="InterPro"/>
</dbReference>
<dbReference type="CDD" id="cd00160">
    <property type="entry name" value="RhoGEF"/>
    <property type="match status" value="1"/>
</dbReference>
<dbReference type="OMA" id="LMGEECH"/>
<evidence type="ECO:0000313" key="6">
    <source>
        <dbReference type="Proteomes" id="UP000265120"/>
    </source>
</evidence>
<dbReference type="CDD" id="cd13243">
    <property type="entry name" value="PH_PLEKHG1_G2_G3"/>
    <property type="match status" value="1"/>
</dbReference>
<organism evidence="5 6">
    <name type="scientific">Cynoglossus semilaevis</name>
    <name type="common">Tongue sole</name>
    <dbReference type="NCBI Taxonomy" id="244447"/>
    <lineage>
        <taxon>Eukaryota</taxon>
        <taxon>Metazoa</taxon>
        <taxon>Chordata</taxon>
        <taxon>Craniata</taxon>
        <taxon>Vertebrata</taxon>
        <taxon>Euteleostomi</taxon>
        <taxon>Actinopterygii</taxon>
        <taxon>Neopterygii</taxon>
        <taxon>Teleostei</taxon>
        <taxon>Neoteleostei</taxon>
        <taxon>Acanthomorphata</taxon>
        <taxon>Carangaria</taxon>
        <taxon>Pleuronectiformes</taxon>
        <taxon>Pleuronectoidei</taxon>
        <taxon>Cynoglossidae</taxon>
        <taxon>Cynoglossinae</taxon>
        <taxon>Cynoglossus</taxon>
    </lineage>
</organism>
<feature type="compositionally biased region" description="Acidic residues" evidence="2">
    <location>
        <begin position="906"/>
        <end position="925"/>
    </location>
</feature>
<evidence type="ECO:0000259" key="3">
    <source>
        <dbReference type="PROSITE" id="PS50003"/>
    </source>
</evidence>
<dbReference type="Gene3D" id="1.20.900.10">
    <property type="entry name" value="Dbl homology (DH) domain"/>
    <property type="match status" value="1"/>
</dbReference>
<accession>A0A3P8UAD1</accession>
<feature type="compositionally biased region" description="Low complexity" evidence="2">
    <location>
        <begin position="948"/>
        <end position="965"/>
    </location>
</feature>
<dbReference type="Ensembl" id="ENSCSET00000000272.1">
    <property type="protein sequence ID" value="ENSCSEP00000000248.1"/>
    <property type="gene ID" value="ENSCSEG00000000197.1"/>
</dbReference>
<dbReference type="PANTHER" id="PTHR45924">
    <property type="entry name" value="FI17866P1"/>
    <property type="match status" value="1"/>
</dbReference>
<keyword evidence="6" id="KW-1185">Reference proteome</keyword>
<feature type="compositionally biased region" description="Basic and acidic residues" evidence="2">
    <location>
        <begin position="575"/>
        <end position="592"/>
    </location>
</feature>
<dbReference type="SMART" id="SM00325">
    <property type="entry name" value="RhoGEF"/>
    <property type="match status" value="1"/>
</dbReference>
<evidence type="ECO:0000313" key="5">
    <source>
        <dbReference type="Ensembl" id="ENSCSEP00000000248.1"/>
    </source>
</evidence>
<feature type="region of interest" description="Disordered" evidence="2">
    <location>
        <begin position="45"/>
        <end position="69"/>
    </location>
</feature>
<feature type="region of interest" description="Disordered" evidence="2">
    <location>
        <begin position="720"/>
        <end position="748"/>
    </location>
</feature>